<feature type="compositionally biased region" description="Low complexity" evidence="2">
    <location>
        <begin position="24"/>
        <end position="38"/>
    </location>
</feature>
<name>A0A286E8F2_9NEIS</name>
<gene>
    <name evidence="4" type="ORF">SAMN02746062_00821</name>
</gene>
<dbReference type="EMBL" id="OCNF01000005">
    <property type="protein sequence ID" value="SOD67160.1"/>
    <property type="molecule type" value="Genomic_DNA"/>
</dbReference>
<feature type="compositionally biased region" description="Basic and acidic residues" evidence="2">
    <location>
        <begin position="192"/>
        <end position="207"/>
    </location>
</feature>
<keyword evidence="5" id="KW-1185">Reference proteome</keyword>
<comment type="subcellular location">
    <subcellularLocation>
        <location evidence="1">Cell outer membrane</location>
    </subcellularLocation>
</comment>
<evidence type="ECO:0000313" key="5">
    <source>
        <dbReference type="Proteomes" id="UP000219669"/>
    </source>
</evidence>
<evidence type="ECO:0000313" key="4">
    <source>
        <dbReference type="EMBL" id="SOD67160.1"/>
    </source>
</evidence>
<dbReference type="AlphaFoldDB" id="A0A286E8F2"/>
<reference evidence="4 5" key="1">
    <citation type="submission" date="2017-09" db="EMBL/GenBank/DDBJ databases">
        <authorList>
            <person name="Ehlers B."/>
            <person name="Leendertz F.H."/>
        </authorList>
    </citation>
    <scope>NUCLEOTIDE SEQUENCE [LARGE SCALE GENOMIC DNA]</scope>
    <source>
        <strain evidence="4 5">DSM 16848</strain>
    </source>
</reference>
<evidence type="ECO:0000256" key="2">
    <source>
        <dbReference type="SAM" id="MobiDB-lite"/>
    </source>
</evidence>
<dbReference type="RefSeq" id="WP_097113895.1">
    <property type="nucleotide sequence ID" value="NZ_CP083931.1"/>
</dbReference>
<dbReference type="PROSITE" id="PS51257">
    <property type="entry name" value="PROKAR_LIPOPROTEIN"/>
    <property type="match status" value="1"/>
</dbReference>
<proteinExistence type="predicted"/>
<keyword evidence="3" id="KW-0732">Signal</keyword>
<feature type="compositionally biased region" description="Polar residues" evidence="2">
    <location>
        <begin position="39"/>
        <end position="92"/>
    </location>
</feature>
<dbReference type="SUPFAM" id="SSF56925">
    <property type="entry name" value="OMPA-like"/>
    <property type="match status" value="1"/>
</dbReference>
<feature type="compositionally biased region" description="Polar residues" evidence="2">
    <location>
        <begin position="99"/>
        <end position="191"/>
    </location>
</feature>
<dbReference type="InterPro" id="IPR011250">
    <property type="entry name" value="OMP/PagP_B-barrel"/>
</dbReference>
<sequence>MKAFRFNTLVLAVAATFTLAACSSNSSSVSGGVKTSSVQNNLTSNANSGSTAAKPVASNNNSSSSTEKPTASNNNSGSATEKPTASNNNSRNTMEKPVASNTNPSSSTEKPTASNTNSGSTTEKPVASNSNPSKPVASNPNPSNTTEKPVASNPNPSNTTEKPVASNPNPSNTTEKPIASNNNPSSTTEKPTASKDDKPTADLRPEIAKGFGGESGVMSVPSSFFNENYEMVSRFAADVVSIKQDGSLQYQKIDDDKRGVSSKSFTLNNTRINLLNNSYENQFTENGIALSQMKASDFDAVDDNGKVTGDATNPLHASKPSWVGSVAKGTINHWGEESNDTGSFRNLRYGVYNDAEGNSHLFVFGLPATLNRSSGTIEYAGSAIVGKDGQYEGLGNAMSATANFDTKKVDVSIKRSAGDLRFGGDIKGNSFEGTQNNVYTKGGFYGGNINATSLNSNLGGMFTVIDGAEKGVNGVYGGAQVK</sequence>
<dbReference type="GO" id="GO:0009279">
    <property type="term" value="C:cell outer membrane"/>
    <property type="evidence" value="ECO:0007669"/>
    <property type="project" value="UniProtKB-SubCell"/>
</dbReference>
<organism evidence="4 5">
    <name type="scientific">Alysiella filiformis DSM 16848</name>
    <dbReference type="NCBI Taxonomy" id="1120981"/>
    <lineage>
        <taxon>Bacteria</taxon>
        <taxon>Pseudomonadati</taxon>
        <taxon>Pseudomonadota</taxon>
        <taxon>Betaproteobacteria</taxon>
        <taxon>Neisseriales</taxon>
        <taxon>Neisseriaceae</taxon>
        <taxon>Alysiella</taxon>
    </lineage>
</organism>
<accession>A0A286E8F2</accession>
<evidence type="ECO:0000256" key="1">
    <source>
        <dbReference type="ARBA" id="ARBA00004442"/>
    </source>
</evidence>
<protein>
    <recommendedName>
        <fullName evidence="6">Transferrin-binding protein B C-lobe/N-lobe beta barrel domain-containing protein</fullName>
    </recommendedName>
</protein>
<evidence type="ECO:0000256" key="3">
    <source>
        <dbReference type="SAM" id="SignalP"/>
    </source>
</evidence>
<evidence type="ECO:0008006" key="6">
    <source>
        <dbReference type="Google" id="ProtNLM"/>
    </source>
</evidence>
<feature type="region of interest" description="Disordered" evidence="2">
    <location>
        <begin position="24"/>
        <end position="217"/>
    </location>
</feature>
<feature type="chain" id="PRO_5011973233" description="Transferrin-binding protein B C-lobe/N-lobe beta barrel domain-containing protein" evidence="3">
    <location>
        <begin position="21"/>
        <end position="482"/>
    </location>
</feature>
<feature type="signal peptide" evidence="3">
    <location>
        <begin position="1"/>
        <end position="20"/>
    </location>
</feature>
<dbReference type="Proteomes" id="UP000219669">
    <property type="component" value="Unassembled WGS sequence"/>
</dbReference>